<proteinExistence type="predicted"/>
<comment type="subcellular location">
    <subcellularLocation>
        <location evidence="1">Nucleus</location>
    </subcellularLocation>
</comment>
<dbReference type="PROSITE" id="PS50157">
    <property type="entry name" value="ZINC_FINGER_C2H2_2"/>
    <property type="match status" value="5"/>
</dbReference>
<evidence type="ECO:0000256" key="5">
    <source>
        <dbReference type="ARBA" id="ARBA00022833"/>
    </source>
</evidence>
<keyword evidence="3" id="KW-0677">Repeat</keyword>
<dbReference type="FunFam" id="3.30.160.60:FF:002343">
    <property type="entry name" value="Zinc finger protein 33A"/>
    <property type="match status" value="1"/>
</dbReference>
<dbReference type="PANTHER" id="PTHR24404:SF114">
    <property type="entry name" value="KLUMPFUSS, ISOFORM B-RELATED"/>
    <property type="match status" value="1"/>
</dbReference>
<reference evidence="10" key="1">
    <citation type="submission" date="2021-02" db="EMBL/GenBank/DDBJ databases">
        <title>First Annotated Genome of the Yellow-green Alga Tribonema minus.</title>
        <authorList>
            <person name="Mahan K.M."/>
        </authorList>
    </citation>
    <scope>NUCLEOTIDE SEQUENCE</scope>
    <source>
        <strain evidence="10">UTEX B ZZ1240</strain>
    </source>
</reference>
<feature type="domain" description="C2H2-type" evidence="9">
    <location>
        <begin position="112"/>
        <end position="141"/>
    </location>
</feature>
<dbReference type="PANTHER" id="PTHR24404">
    <property type="entry name" value="ZINC FINGER PROTEIN"/>
    <property type="match status" value="1"/>
</dbReference>
<dbReference type="Pfam" id="PF00096">
    <property type="entry name" value="zf-C2H2"/>
    <property type="match status" value="1"/>
</dbReference>
<dbReference type="InterPro" id="IPR036236">
    <property type="entry name" value="Znf_C2H2_sf"/>
</dbReference>
<keyword evidence="4 8" id="KW-0863">Zinc-finger</keyword>
<dbReference type="FunFam" id="3.30.160.60:FF:000446">
    <property type="entry name" value="Zinc finger protein"/>
    <property type="match status" value="1"/>
</dbReference>
<dbReference type="AlphaFoldDB" id="A0A835YQ85"/>
<keyword evidence="5" id="KW-0862">Zinc</keyword>
<accession>A0A835YQ85</accession>
<evidence type="ECO:0000256" key="7">
    <source>
        <dbReference type="ARBA" id="ARBA00023242"/>
    </source>
</evidence>
<dbReference type="GO" id="GO:0008270">
    <property type="term" value="F:zinc ion binding"/>
    <property type="evidence" value="ECO:0007669"/>
    <property type="project" value="UniProtKB-KW"/>
</dbReference>
<dbReference type="InterPro" id="IPR050589">
    <property type="entry name" value="Ikaros_C2H2-ZF"/>
</dbReference>
<keyword evidence="11" id="KW-1185">Reference proteome</keyword>
<evidence type="ECO:0000256" key="6">
    <source>
        <dbReference type="ARBA" id="ARBA00023125"/>
    </source>
</evidence>
<gene>
    <name evidence="10" type="ORF">JKP88DRAFT_247636</name>
</gene>
<dbReference type="EMBL" id="JAFCMP010000490">
    <property type="protein sequence ID" value="KAG5179219.1"/>
    <property type="molecule type" value="Genomic_DNA"/>
</dbReference>
<organism evidence="10 11">
    <name type="scientific">Tribonema minus</name>
    <dbReference type="NCBI Taxonomy" id="303371"/>
    <lineage>
        <taxon>Eukaryota</taxon>
        <taxon>Sar</taxon>
        <taxon>Stramenopiles</taxon>
        <taxon>Ochrophyta</taxon>
        <taxon>PX clade</taxon>
        <taxon>Xanthophyceae</taxon>
        <taxon>Tribonematales</taxon>
        <taxon>Tribonemataceae</taxon>
        <taxon>Tribonema</taxon>
    </lineage>
</organism>
<feature type="domain" description="C2H2-type" evidence="9">
    <location>
        <begin position="217"/>
        <end position="247"/>
    </location>
</feature>
<feature type="domain" description="C2H2-type" evidence="9">
    <location>
        <begin position="82"/>
        <end position="111"/>
    </location>
</feature>
<evidence type="ECO:0000313" key="10">
    <source>
        <dbReference type="EMBL" id="KAG5179219.1"/>
    </source>
</evidence>
<evidence type="ECO:0000256" key="2">
    <source>
        <dbReference type="ARBA" id="ARBA00022723"/>
    </source>
</evidence>
<feature type="domain" description="C2H2-type" evidence="9">
    <location>
        <begin position="172"/>
        <end position="216"/>
    </location>
</feature>
<dbReference type="GO" id="GO:0006357">
    <property type="term" value="P:regulation of transcription by RNA polymerase II"/>
    <property type="evidence" value="ECO:0007669"/>
    <property type="project" value="TreeGrafter"/>
</dbReference>
<dbReference type="Proteomes" id="UP000664859">
    <property type="component" value="Unassembled WGS sequence"/>
</dbReference>
<name>A0A835YQ85_9STRA</name>
<dbReference type="SMART" id="SM00355">
    <property type="entry name" value="ZnF_C2H2"/>
    <property type="match status" value="7"/>
</dbReference>
<comment type="caution">
    <text evidence="10">The sequence shown here is derived from an EMBL/GenBank/DDBJ whole genome shotgun (WGS) entry which is preliminary data.</text>
</comment>
<dbReference type="GO" id="GO:0003700">
    <property type="term" value="F:DNA-binding transcription factor activity"/>
    <property type="evidence" value="ECO:0007669"/>
    <property type="project" value="TreeGrafter"/>
</dbReference>
<keyword evidence="7" id="KW-0539">Nucleus</keyword>
<dbReference type="InterPro" id="IPR013087">
    <property type="entry name" value="Znf_C2H2_type"/>
</dbReference>
<dbReference type="SUPFAM" id="SSF57667">
    <property type="entry name" value="beta-beta-alpha zinc fingers"/>
    <property type="match status" value="5"/>
</dbReference>
<dbReference type="FunFam" id="3.30.160.60:FF:000072">
    <property type="entry name" value="zinc finger protein 143 isoform X1"/>
    <property type="match status" value="1"/>
</dbReference>
<protein>
    <recommendedName>
        <fullName evidence="9">C2H2-type domain-containing protein</fullName>
    </recommendedName>
</protein>
<feature type="domain" description="C2H2-type" evidence="9">
    <location>
        <begin position="142"/>
        <end position="171"/>
    </location>
</feature>
<keyword evidence="2" id="KW-0479">Metal-binding</keyword>
<dbReference type="Gene3D" id="3.30.160.60">
    <property type="entry name" value="Classic Zinc Finger"/>
    <property type="match status" value="8"/>
</dbReference>
<dbReference type="GO" id="GO:0005634">
    <property type="term" value="C:nucleus"/>
    <property type="evidence" value="ECO:0007669"/>
    <property type="project" value="UniProtKB-SubCell"/>
</dbReference>
<dbReference type="GO" id="GO:0000978">
    <property type="term" value="F:RNA polymerase II cis-regulatory region sequence-specific DNA binding"/>
    <property type="evidence" value="ECO:0007669"/>
    <property type="project" value="TreeGrafter"/>
</dbReference>
<evidence type="ECO:0000256" key="3">
    <source>
        <dbReference type="ARBA" id="ARBA00022737"/>
    </source>
</evidence>
<evidence type="ECO:0000259" key="9">
    <source>
        <dbReference type="PROSITE" id="PS50157"/>
    </source>
</evidence>
<sequence>MTNSSEKRRVKRQGGIRKRTHTDKKPFKCDFEGCDYECQTSGSLKDNHTHTGEKPHKCDFESCDSKCNLVTHKRTHTGEKPFECDFEGCGYTCARSGTFVTHKRIHTGEKPYKCDFEGCGYTCARSGTLVTHKRIHTGEKPLKCDFQGCEYASAQATSLASHKRTHSGEKPFKCDFEGCSYTCADSGNFTRHKRYPQAHPHRSLVTHKRTHTGEKPYQCDFEGCDYASAQSQHLANHQHAMHSKEGAKRQLKQQMRVVKVLKEAGYTVDEECTIQYTGCVPDPDRHHARLDVYVVTITSCILIVEVDEEAHASYLVSCEITRMLQMHEAILTRGYTVPVVFVRYSPNGAITRDGVYFEMTRKEREVALLEFLGRVRAGQQVFEEPLNLVYLCYPTANGLPTVCEDPHFDEGMIGTVRSSV</sequence>
<evidence type="ECO:0000256" key="4">
    <source>
        <dbReference type="ARBA" id="ARBA00022771"/>
    </source>
</evidence>
<evidence type="ECO:0000313" key="11">
    <source>
        <dbReference type="Proteomes" id="UP000664859"/>
    </source>
</evidence>
<dbReference type="PROSITE" id="PS00028">
    <property type="entry name" value="ZINC_FINGER_C2H2_1"/>
    <property type="match status" value="2"/>
</dbReference>
<evidence type="ECO:0000256" key="1">
    <source>
        <dbReference type="ARBA" id="ARBA00004123"/>
    </source>
</evidence>
<keyword evidence="6" id="KW-0238">DNA-binding</keyword>
<dbReference type="OrthoDB" id="6077919at2759"/>
<evidence type="ECO:0000256" key="8">
    <source>
        <dbReference type="PROSITE-ProRule" id="PRU00042"/>
    </source>
</evidence>